<evidence type="ECO:0000256" key="2">
    <source>
        <dbReference type="ARBA" id="ARBA00022515"/>
    </source>
</evidence>
<evidence type="ECO:0000256" key="6">
    <source>
        <dbReference type="ARBA" id="ARBA00022723"/>
    </source>
</evidence>
<dbReference type="InterPro" id="IPR030846">
    <property type="entry name" value="DnaG_bac"/>
</dbReference>
<dbReference type="SUPFAM" id="SSF57783">
    <property type="entry name" value="Zinc beta-ribbon"/>
    <property type="match status" value="1"/>
</dbReference>
<dbReference type="NCBIfam" id="TIGR01391">
    <property type="entry name" value="dnaG"/>
    <property type="match status" value="1"/>
</dbReference>
<dbReference type="PANTHER" id="PTHR30313">
    <property type="entry name" value="DNA PRIMASE"/>
    <property type="match status" value="1"/>
</dbReference>
<keyword evidence="8 12" id="KW-0862">Zinc</keyword>
<keyword evidence="5 12" id="KW-0235">DNA replication</keyword>
<evidence type="ECO:0000256" key="13">
    <source>
        <dbReference type="PIRNR" id="PIRNR002811"/>
    </source>
</evidence>
<dbReference type="InterPro" id="IPR034151">
    <property type="entry name" value="TOPRIM_DnaG_bac"/>
</dbReference>
<dbReference type="Pfam" id="PF13155">
    <property type="entry name" value="Toprim_2"/>
    <property type="match status" value="1"/>
</dbReference>
<dbReference type="InterPro" id="IPR037068">
    <property type="entry name" value="DNA_primase_core_N_sf"/>
</dbReference>
<reference evidence="16" key="2">
    <citation type="journal article" date="2021" name="PeerJ">
        <title>Extensive microbial diversity within the chicken gut microbiome revealed by metagenomics and culture.</title>
        <authorList>
            <person name="Gilroy R."/>
            <person name="Ravi A."/>
            <person name="Getino M."/>
            <person name="Pursley I."/>
            <person name="Horton D.L."/>
            <person name="Alikhan N.F."/>
            <person name="Baker D."/>
            <person name="Gharbi K."/>
            <person name="Hall N."/>
            <person name="Watson M."/>
            <person name="Adriaenssens E.M."/>
            <person name="Foster-Nyarko E."/>
            <person name="Jarju S."/>
            <person name="Secka A."/>
            <person name="Antonio M."/>
            <person name="Oren A."/>
            <person name="Chaudhuri R.R."/>
            <person name="La Ragione R."/>
            <person name="Hildebrand F."/>
            <person name="Pallen M.J."/>
        </authorList>
    </citation>
    <scope>NUCLEOTIDE SEQUENCE</scope>
    <source>
        <strain evidence="16">CHK186-9395</strain>
    </source>
</reference>
<evidence type="ECO:0000256" key="4">
    <source>
        <dbReference type="ARBA" id="ARBA00022695"/>
    </source>
</evidence>
<dbReference type="InterPro" id="IPR036977">
    <property type="entry name" value="DNA_primase_Znf_CHC2"/>
</dbReference>
<evidence type="ECO:0000256" key="8">
    <source>
        <dbReference type="ARBA" id="ARBA00022833"/>
    </source>
</evidence>
<dbReference type="EC" id="2.7.7.101" evidence="12"/>
<keyword evidence="7 12" id="KW-0863">Zinc-finger</keyword>
<keyword evidence="3 12" id="KW-0808">Transferase</keyword>
<accession>A0A9D1NDM3</accession>
<dbReference type="EMBL" id="DVOJ01000005">
    <property type="protein sequence ID" value="HIV01184.1"/>
    <property type="molecule type" value="Genomic_DNA"/>
</dbReference>
<keyword evidence="4 12" id="KW-0548">Nucleotidyltransferase</keyword>
<organism evidence="16 17">
    <name type="scientific">Candidatus Caccopulliclostridium gallistercoris</name>
    <dbReference type="NCBI Taxonomy" id="2840719"/>
    <lineage>
        <taxon>Bacteria</taxon>
        <taxon>Bacillati</taxon>
        <taxon>Bacillota</taxon>
        <taxon>Clostridia</taxon>
        <taxon>Candidatus Caccopulliclostridium</taxon>
    </lineage>
</organism>
<comment type="similarity">
    <text evidence="12 13">Belongs to the DnaG primase family.</text>
</comment>
<keyword evidence="11 12" id="KW-0804">Transcription</keyword>
<evidence type="ECO:0000256" key="9">
    <source>
        <dbReference type="ARBA" id="ARBA00022842"/>
    </source>
</evidence>
<dbReference type="Pfam" id="PF10410">
    <property type="entry name" value="DnaB_bind"/>
    <property type="match status" value="1"/>
</dbReference>
<keyword evidence="9" id="KW-0460">Magnesium</keyword>
<dbReference type="Pfam" id="PF01807">
    <property type="entry name" value="Zn_ribbon_DnaG"/>
    <property type="match status" value="1"/>
</dbReference>
<evidence type="ECO:0000256" key="1">
    <source>
        <dbReference type="ARBA" id="ARBA00022478"/>
    </source>
</evidence>
<evidence type="ECO:0000313" key="16">
    <source>
        <dbReference type="EMBL" id="HIV01184.1"/>
    </source>
</evidence>
<dbReference type="InterPro" id="IPR006171">
    <property type="entry name" value="TOPRIM_dom"/>
</dbReference>
<evidence type="ECO:0000256" key="5">
    <source>
        <dbReference type="ARBA" id="ARBA00022705"/>
    </source>
</evidence>
<dbReference type="GO" id="GO:0005737">
    <property type="term" value="C:cytoplasm"/>
    <property type="evidence" value="ECO:0007669"/>
    <property type="project" value="TreeGrafter"/>
</dbReference>
<keyword evidence="2 12" id="KW-0639">Primosome</keyword>
<keyword evidence="10 12" id="KW-0238">DNA-binding</keyword>
<dbReference type="InterPro" id="IPR013264">
    <property type="entry name" value="DNAG_N"/>
</dbReference>
<comment type="cofactor">
    <cofactor evidence="12 13 14">
        <name>Zn(2+)</name>
        <dbReference type="ChEBI" id="CHEBI:29105"/>
    </cofactor>
    <text evidence="12 13 14">Binds 1 zinc ion per monomer.</text>
</comment>
<evidence type="ECO:0000256" key="14">
    <source>
        <dbReference type="PIRSR" id="PIRSR002811-1"/>
    </source>
</evidence>
<dbReference type="SMART" id="SM00400">
    <property type="entry name" value="ZnF_CHCC"/>
    <property type="match status" value="1"/>
</dbReference>
<dbReference type="GO" id="GO:0006269">
    <property type="term" value="P:DNA replication, synthesis of primer"/>
    <property type="evidence" value="ECO:0007669"/>
    <property type="project" value="UniProtKB-UniRule"/>
</dbReference>
<keyword evidence="1 12" id="KW-0240">DNA-directed RNA polymerase</keyword>
<proteinExistence type="inferred from homology"/>
<dbReference type="GO" id="GO:1990077">
    <property type="term" value="C:primosome complex"/>
    <property type="evidence" value="ECO:0007669"/>
    <property type="project" value="UniProtKB-KW"/>
</dbReference>
<evidence type="ECO:0000256" key="11">
    <source>
        <dbReference type="ARBA" id="ARBA00023163"/>
    </source>
</evidence>
<evidence type="ECO:0000256" key="3">
    <source>
        <dbReference type="ARBA" id="ARBA00022679"/>
    </source>
</evidence>
<dbReference type="GO" id="GO:0003899">
    <property type="term" value="F:DNA-directed RNA polymerase activity"/>
    <property type="evidence" value="ECO:0007669"/>
    <property type="project" value="UniProtKB-UniRule"/>
</dbReference>
<evidence type="ECO:0000313" key="17">
    <source>
        <dbReference type="Proteomes" id="UP000886861"/>
    </source>
</evidence>
<gene>
    <name evidence="12" type="primary">dnaG</name>
    <name evidence="16" type="ORF">IAA62_01340</name>
</gene>
<protein>
    <recommendedName>
        <fullName evidence="12 13">DNA primase</fullName>
        <ecNumber evidence="12">2.7.7.101</ecNumber>
    </recommendedName>
</protein>
<evidence type="ECO:0000256" key="12">
    <source>
        <dbReference type="HAMAP-Rule" id="MF_00974"/>
    </source>
</evidence>
<evidence type="ECO:0000259" key="15">
    <source>
        <dbReference type="PROSITE" id="PS50880"/>
    </source>
</evidence>
<dbReference type="InterPro" id="IPR002694">
    <property type="entry name" value="Znf_CHC2"/>
</dbReference>
<feature type="domain" description="Toprim" evidence="15">
    <location>
        <begin position="262"/>
        <end position="343"/>
    </location>
</feature>
<dbReference type="Gene3D" id="3.90.980.10">
    <property type="entry name" value="DNA primase, catalytic core, N-terminal domain"/>
    <property type="match status" value="1"/>
</dbReference>
<dbReference type="GO" id="GO:0008270">
    <property type="term" value="F:zinc ion binding"/>
    <property type="evidence" value="ECO:0007669"/>
    <property type="project" value="UniProtKB-UniRule"/>
</dbReference>
<dbReference type="SUPFAM" id="SSF56731">
    <property type="entry name" value="DNA primase core"/>
    <property type="match status" value="1"/>
</dbReference>
<dbReference type="Pfam" id="PF08275">
    <property type="entry name" value="DNAG_N"/>
    <property type="match status" value="1"/>
</dbReference>
<dbReference type="InterPro" id="IPR019475">
    <property type="entry name" value="DNA_primase_DnaB-bd"/>
</dbReference>
<comment type="subunit">
    <text evidence="12">Monomer. Interacts with DnaB.</text>
</comment>
<evidence type="ECO:0000256" key="7">
    <source>
        <dbReference type="ARBA" id="ARBA00022771"/>
    </source>
</evidence>
<dbReference type="InterPro" id="IPR006295">
    <property type="entry name" value="DNA_primase_DnaG"/>
</dbReference>
<dbReference type="Proteomes" id="UP000886861">
    <property type="component" value="Unassembled WGS sequence"/>
</dbReference>
<dbReference type="GO" id="GO:0003677">
    <property type="term" value="F:DNA binding"/>
    <property type="evidence" value="ECO:0007669"/>
    <property type="project" value="UniProtKB-KW"/>
</dbReference>
<evidence type="ECO:0000256" key="10">
    <source>
        <dbReference type="ARBA" id="ARBA00023125"/>
    </source>
</evidence>
<dbReference type="InterPro" id="IPR050219">
    <property type="entry name" value="DnaG_primase"/>
</dbReference>
<comment type="catalytic activity">
    <reaction evidence="12">
        <text>ssDNA + n NTP = ssDNA/pppN(pN)n-1 hybrid + (n-1) diphosphate.</text>
        <dbReference type="EC" id="2.7.7.101"/>
    </reaction>
</comment>
<dbReference type="FunFam" id="3.90.580.10:FF:000001">
    <property type="entry name" value="DNA primase"/>
    <property type="match status" value="1"/>
</dbReference>
<dbReference type="CDD" id="cd03364">
    <property type="entry name" value="TOPRIM_DnaG_primases"/>
    <property type="match status" value="1"/>
</dbReference>
<sequence>MLSKGYSSDFIEKLKSKNEIVSTISKYIHVEKKGRNYWACCPFHSEKTPSFCINEYDQYYHCFGCKESGDVITFIMKYENLDYPEAVEELAKNAGMELPKYSGDEKFLERKKEKDELLSILNLAREHYKANIYLKEAKPAQDYIKLRGLGRHELEDFEIGYSLNYSDLVNYLTEKGKKLEDIKKAGLIESGNKGGYYDVLAGRLIFPIVNASGDCIAFSARDLTGKSMAKYKNTPSTPVFDKSRTVYAINLVKKEKQANGIPNIIIVEGQIDVIAMHKAGFKQTVACLGTAFTYEHARELKRYSENIVLCFDGDFAGIKASLRAIPILETAGLNVKVAMLPDGKDPDEFLKEFGADKLKELLEKAVPATDFKILSVKKKYNISNPAEKAKFVAEALEVLRGLTSETEKDVYLKVVKDISGVPLDVLRRDLLGKAVEEKKEESVIKPLNVSTKALSYILACMLHRKDFVEIKFDLSKLIEDQNQKALYSLIKERESEGKELHVTTVFDYFDVDNLPEIKDIINYNFEEIKDEKQYFEECLWLVVESYLKDRQAKLTTMFKEASSQEERKKILEELNRITKQVKNKNLEDFNA</sequence>
<dbReference type="AlphaFoldDB" id="A0A9D1NDM3"/>
<dbReference type="Gene3D" id="3.40.1360.10">
    <property type="match status" value="1"/>
</dbReference>
<comment type="function">
    <text evidence="12 13">RNA polymerase that catalyzes the synthesis of short RNA molecules used as primers for DNA polymerase during DNA replication.</text>
</comment>
<comment type="caution">
    <text evidence="16">The sequence shown here is derived from an EMBL/GenBank/DDBJ whole genome shotgun (WGS) entry which is preliminary data.</text>
</comment>
<comment type="domain">
    <text evidence="12">Contains an N-terminal zinc-binding domain, a central core domain that contains the primase activity, and a C-terminal DnaB-binding domain.</text>
</comment>
<dbReference type="PROSITE" id="PS50880">
    <property type="entry name" value="TOPRIM"/>
    <property type="match status" value="1"/>
</dbReference>
<name>A0A9D1NDM3_9FIRM</name>
<dbReference type="PANTHER" id="PTHR30313:SF2">
    <property type="entry name" value="DNA PRIMASE"/>
    <property type="match status" value="1"/>
</dbReference>
<dbReference type="PIRSF" id="PIRSF002811">
    <property type="entry name" value="DnaG"/>
    <property type="match status" value="1"/>
</dbReference>
<feature type="zinc finger region" description="CHC2-type" evidence="12 14">
    <location>
        <begin position="41"/>
        <end position="65"/>
    </location>
</feature>
<dbReference type="HAMAP" id="MF_00974">
    <property type="entry name" value="DNA_primase_DnaG"/>
    <property type="match status" value="1"/>
</dbReference>
<dbReference type="GO" id="GO:0000428">
    <property type="term" value="C:DNA-directed RNA polymerase complex"/>
    <property type="evidence" value="ECO:0007669"/>
    <property type="project" value="UniProtKB-KW"/>
</dbReference>
<keyword evidence="6 12" id="KW-0479">Metal-binding</keyword>
<dbReference type="SMART" id="SM00493">
    <property type="entry name" value="TOPRIM"/>
    <property type="match status" value="1"/>
</dbReference>
<dbReference type="Gene3D" id="3.90.580.10">
    <property type="entry name" value="Zinc finger, CHC2-type domain"/>
    <property type="match status" value="1"/>
</dbReference>
<reference evidence="16" key="1">
    <citation type="submission" date="2020-10" db="EMBL/GenBank/DDBJ databases">
        <authorList>
            <person name="Gilroy R."/>
        </authorList>
    </citation>
    <scope>NUCLEOTIDE SEQUENCE</scope>
    <source>
        <strain evidence="16">CHK186-9395</strain>
    </source>
</reference>